<dbReference type="PROSITE" id="PS50943">
    <property type="entry name" value="HTH_CROC1"/>
    <property type="match status" value="1"/>
</dbReference>
<dbReference type="RefSeq" id="WP_088564613.1">
    <property type="nucleotide sequence ID" value="NZ_CP020946.1"/>
</dbReference>
<dbReference type="GO" id="GO:0003677">
    <property type="term" value="F:DNA binding"/>
    <property type="evidence" value="ECO:0007669"/>
    <property type="project" value="InterPro"/>
</dbReference>
<keyword evidence="1" id="KW-0812">Transmembrane</keyword>
<dbReference type="SMART" id="SM00530">
    <property type="entry name" value="HTH_XRE"/>
    <property type="match status" value="1"/>
</dbReference>
<proteinExistence type="predicted"/>
<dbReference type="InterPro" id="IPR001387">
    <property type="entry name" value="Cro/C1-type_HTH"/>
</dbReference>
<evidence type="ECO:0000256" key="1">
    <source>
        <dbReference type="SAM" id="Phobius"/>
    </source>
</evidence>
<dbReference type="Pfam" id="PF13560">
    <property type="entry name" value="HTH_31"/>
    <property type="match status" value="1"/>
</dbReference>
<dbReference type="Gene3D" id="1.10.260.40">
    <property type="entry name" value="lambda repressor-like DNA-binding domains"/>
    <property type="match status" value="1"/>
</dbReference>
<dbReference type="InterPro" id="IPR010982">
    <property type="entry name" value="Lambda_DNA-bd_dom_sf"/>
</dbReference>
<gene>
    <name evidence="3" type="ORF">B9G79_05315</name>
</gene>
<organism evidence="3 4">
    <name type="scientific">Bdellovibrio bacteriovorus</name>
    <dbReference type="NCBI Taxonomy" id="959"/>
    <lineage>
        <taxon>Bacteria</taxon>
        <taxon>Pseudomonadati</taxon>
        <taxon>Bdellovibrionota</taxon>
        <taxon>Bdellovibrionia</taxon>
        <taxon>Bdellovibrionales</taxon>
        <taxon>Pseudobdellovibrionaceae</taxon>
        <taxon>Bdellovibrio</taxon>
    </lineage>
</organism>
<accession>A0A1Z3N6D7</accession>
<dbReference type="CDD" id="cd00093">
    <property type="entry name" value="HTH_XRE"/>
    <property type="match status" value="1"/>
</dbReference>
<dbReference type="SUPFAM" id="SSF47413">
    <property type="entry name" value="lambda repressor-like DNA-binding domains"/>
    <property type="match status" value="1"/>
</dbReference>
<sequence>MNEFTGGDLRAFRTELRLSRAQLAALLNVSPTTVEKWEQRESEPIRSKYHTLLSSLGAKGVGVAIGAGIAGVVAAPAVLGFAAALGATALATGSGASFLKEDSDTQSLRNFLVKFGGLSEEEKRTFIDVLQKMI</sequence>
<dbReference type="AlphaFoldDB" id="A0A1Z3N6D7"/>
<feature type="domain" description="HTH cro/C1-type" evidence="2">
    <location>
        <begin position="9"/>
        <end position="44"/>
    </location>
</feature>
<dbReference type="Proteomes" id="UP000197003">
    <property type="component" value="Chromosome"/>
</dbReference>
<feature type="transmembrane region" description="Helical" evidence="1">
    <location>
        <begin position="56"/>
        <end position="75"/>
    </location>
</feature>
<evidence type="ECO:0000313" key="4">
    <source>
        <dbReference type="Proteomes" id="UP000197003"/>
    </source>
</evidence>
<evidence type="ECO:0000259" key="2">
    <source>
        <dbReference type="PROSITE" id="PS50943"/>
    </source>
</evidence>
<keyword evidence="1" id="KW-1133">Transmembrane helix</keyword>
<dbReference type="EMBL" id="CP020946">
    <property type="protein sequence ID" value="ASD63028.1"/>
    <property type="molecule type" value="Genomic_DNA"/>
</dbReference>
<reference evidence="3 4" key="1">
    <citation type="submission" date="2017-04" db="EMBL/GenBank/DDBJ databases">
        <title>Whole genome sequence of Bdellovibrio bacteriovorus strain SSB218315.</title>
        <authorList>
            <person name="Oyedara O."/>
            <person name="Rodriguez-Perez M.A."/>
        </authorList>
    </citation>
    <scope>NUCLEOTIDE SEQUENCE [LARGE SCALE GENOMIC DNA]</scope>
    <source>
        <strain evidence="3 4">SSB218315</strain>
    </source>
</reference>
<name>A0A1Z3N6D7_BDEBC</name>
<keyword evidence="1" id="KW-0472">Membrane</keyword>
<protein>
    <recommendedName>
        <fullName evidence="2">HTH cro/C1-type domain-containing protein</fullName>
    </recommendedName>
</protein>
<evidence type="ECO:0000313" key="3">
    <source>
        <dbReference type="EMBL" id="ASD63028.1"/>
    </source>
</evidence>